<dbReference type="Gene3D" id="3.20.20.70">
    <property type="entry name" value="Aldolase class I"/>
    <property type="match status" value="1"/>
</dbReference>
<organism evidence="1 2">
    <name type="scientific">Paractinoplanes ovalisporus</name>
    <dbReference type="NCBI Taxonomy" id="2810368"/>
    <lineage>
        <taxon>Bacteria</taxon>
        <taxon>Bacillati</taxon>
        <taxon>Actinomycetota</taxon>
        <taxon>Actinomycetes</taxon>
        <taxon>Micromonosporales</taxon>
        <taxon>Micromonosporaceae</taxon>
        <taxon>Paractinoplanes</taxon>
    </lineage>
</organism>
<dbReference type="Proteomes" id="UP000632138">
    <property type="component" value="Unassembled WGS sequence"/>
</dbReference>
<reference evidence="1 2" key="1">
    <citation type="submission" date="2021-01" db="EMBL/GenBank/DDBJ databases">
        <title>Actinoplanes sp. nov. LDG1-06 isolated from lichen.</title>
        <authorList>
            <person name="Saeng-In P."/>
            <person name="Phongsopitanun W."/>
            <person name="Kanchanasin P."/>
            <person name="Yuki M."/>
            <person name="Kudo T."/>
            <person name="Ohkuma M."/>
            <person name="Tanasupawat S."/>
        </authorList>
    </citation>
    <scope>NUCLEOTIDE SEQUENCE [LARGE SCALE GENOMIC DNA]</scope>
    <source>
        <strain evidence="1 2">LDG1-06</strain>
    </source>
</reference>
<dbReference type="InterPro" id="IPR013785">
    <property type="entry name" value="Aldolase_TIM"/>
</dbReference>
<comment type="caution">
    <text evidence="1">The sequence shown here is derived from an EMBL/GenBank/DDBJ whole genome shotgun (WGS) entry which is preliminary data.</text>
</comment>
<keyword evidence="2" id="KW-1185">Reference proteome</keyword>
<evidence type="ECO:0008006" key="3">
    <source>
        <dbReference type="Google" id="ProtNLM"/>
    </source>
</evidence>
<evidence type="ECO:0000313" key="2">
    <source>
        <dbReference type="Proteomes" id="UP000632138"/>
    </source>
</evidence>
<sequence length="234" mass="25945">MTNELIKVDRVRSVDEALALEKAGADLLGVDLTPDPRFEDRREITVEQAAAIDGALSRASLVPLLELDDEPARILRIAQAMHARMVQPVRTVLPPAEVRARLSAAGIGIVYGGIEIAHDDDPGWVLSAYKDEPDLEVSFFQADVLPEYRDSWAFLRDQSPEYEEEFQIADLDDLAAGHPMLVGLDFAPVNVREIIENLPHVRGLVFTLAERARREGVRFHSYAEALGTIRALKG</sequence>
<dbReference type="EMBL" id="JAENHP010000006">
    <property type="protein sequence ID" value="MBM2618264.1"/>
    <property type="molecule type" value="Genomic_DNA"/>
</dbReference>
<gene>
    <name evidence="1" type="ORF">JIG36_22140</name>
</gene>
<proteinExistence type="predicted"/>
<name>A0ABS2AEN1_9ACTN</name>
<dbReference type="RefSeq" id="WP_203378238.1">
    <property type="nucleotide sequence ID" value="NZ_JAENHP010000006.1"/>
</dbReference>
<accession>A0ABS2AEN1</accession>
<evidence type="ECO:0000313" key="1">
    <source>
        <dbReference type="EMBL" id="MBM2618264.1"/>
    </source>
</evidence>
<dbReference type="SUPFAM" id="SSF51366">
    <property type="entry name" value="Ribulose-phoshate binding barrel"/>
    <property type="match status" value="1"/>
</dbReference>
<protein>
    <recommendedName>
        <fullName evidence="3">Indole-3-glycerol-phosphate synthase</fullName>
    </recommendedName>
</protein>
<dbReference type="InterPro" id="IPR011060">
    <property type="entry name" value="RibuloseP-bd_barrel"/>
</dbReference>